<dbReference type="SUPFAM" id="SSF53850">
    <property type="entry name" value="Periplasmic binding protein-like II"/>
    <property type="match status" value="1"/>
</dbReference>
<dbReference type="FunFam" id="1.10.10.10:FF:000001">
    <property type="entry name" value="LysR family transcriptional regulator"/>
    <property type="match status" value="1"/>
</dbReference>
<accession>A0A1P8JS17</accession>
<dbReference type="RefSeq" id="WP_076197073.1">
    <property type="nucleotide sequence ID" value="NZ_CP019236.1"/>
</dbReference>
<dbReference type="GO" id="GO:0043565">
    <property type="term" value="F:sequence-specific DNA binding"/>
    <property type="evidence" value="ECO:0007669"/>
    <property type="project" value="TreeGrafter"/>
</dbReference>
<dbReference type="Pfam" id="PF00126">
    <property type="entry name" value="HTH_1"/>
    <property type="match status" value="1"/>
</dbReference>
<dbReference type="Pfam" id="PF03466">
    <property type="entry name" value="LysR_substrate"/>
    <property type="match status" value="1"/>
</dbReference>
<dbReference type="OrthoDB" id="8885940at2"/>
<evidence type="ECO:0000256" key="1">
    <source>
        <dbReference type="ARBA" id="ARBA00009437"/>
    </source>
</evidence>
<organism evidence="6 7">
    <name type="scientific">Rhodoferax koreensis</name>
    <dbReference type="NCBI Taxonomy" id="1842727"/>
    <lineage>
        <taxon>Bacteria</taxon>
        <taxon>Pseudomonadati</taxon>
        <taxon>Pseudomonadota</taxon>
        <taxon>Betaproteobacteria</taxon>
        <taxon>Burkholderiales</taxon>
        <taxon>Comamonadaceae</taxon>
        <taxon>Rhodoferax</taxon>
    </lineage>
</organism>
<gene>
    <name evidence="6" type="ORF">RD110_04430</name>
</gene>
<dbReference type="SUPFAM" id="SSF46785">
    <property type="entry name" value="Winged helix' DNA-binding domain"/>
    <property type="match status" value="1"/>
</dbReference>
<evidence type="ECO:0000256" key="4">
    <source>
        <dbReference type="ARBA" id="ARBA00023163"/>
    </source>
</evidence>
<dbReference type="InterPro" id="IPR058163">
    <property type="entry name" value="LysR-type_TF_proteobact-type"/>
</dbReference>
<dbReference type="EMBL" id="CP019236">
    <property type="protein sequence ID" value="APW36546.1"/>
    <property type="molecule type" value="Genomic_DNA"/>
</dbReference>
<dbReference type="InterPro" id="IPR005119">
    <property type="entry name" value="LysR_subst-bd"/>
</dbReference>
<dbReference type="Gene3D" id="3.40.190.290">
    <property type="match status" value="1"/>
</dbReference>
<evidence type="ECO:0000256" key="3">
    <source>
        <dbReference type="ARBA" id="ARBA00023125"/>
    </source>
</evidence>
<keyword evidence="7" id="KW-1185">Reference proteome</keyword>
<dbReference type="PROSITE" id="PS50931">
    <property type="entry name" value="HTH_LYSR"/>
    <property type="match status" value="1"/>
</dbReference>
<dbReference type="GO" id="GO:0003700">
    <property type="term" value="F:DNA-binding transcription factor activity"/>
    <property type="evidence" value="ECO:0007669"/>
    <property type="project" value="InterPro"/>
</dbReference>
<evidence type="ECO:0000256" key="2">
    <source>
        <dbReference type="ARBA" id="ARBA00023015"/>
    </source>
</evidence>
<dbReference type="STRING" id="1842727.RD110_04430"/>
<keyword evidence="3" id="KW-0238">DNA-binding</keyword>
<dbReference type="InterPro" id="IPR036388">
    <property type="entry name" value="WH-like_DNA-bd_sf"/>
</dbReference>
<protein>
    <submittedName>
        <fullName evidence="6">LysR family transcriptional regulator</fullName>
    </submittedName>
</protein>
<reference evidence="6 7" key="1">
    <citation type="submission" date="2017-01" db="EMBL/GenBank/DDBJ databases">
        <authorList>
            <person name="Mah S.A."/>
            <person name="Swanson W.J."/>
            <person name="Moy G.W."/>
            <person name="Vacquier V.D."/>
        </authorList>
    </citation>
    <scope>NUCLEOTIDE SEQUENCE [LARGE SCALE GENOMIC DNA]</scope>
    <source>
        <strain evidence="6 7">DCY110</strain>
    </source>
</reference>
<proteinExistence type="inferred from homology"/>
<dbReference type="AlphaFoldDB" id="A0A1P8JS17"/>
<dbReference type="GO" id="GO:0006351">
    <property type="term" value="P:DNA-templated transcription"/>
    <property type="evidence" value="ECO:0007669"/>
    <property type="project" value="TreeGrafter"/>
</dbReference>
<dbReference type="PANTHER" id="PTHR30537:SF66">
    <property type="entry name" value="IRON-REGULATED VIRULENCE REGULATORY PROTEIN IRGB"/>
    <property type="match status" value="1"/>
</dbReference>
<evidence type="ECO:0000313" key="7">
    <source>
        <dbReference type="Proteomes" id="UP000186609"/>
    </source>
</evidence>
<dbReference type="PANTHER" id="PTHR30537">
    <property type="entry name" value="HTH-TYPE TRANSCRIPTIONAL REGULATOR"/>
    <property type="match status" value="1"/>
</dbReference>
<dbReference type="InterPro" id="IPR000847">
    <property type="entry name" value="LysR_HTH_N"/>
</dbReference>
<comment type="similarity">
    <text evidence="1">Belongs to the LysR transcriptional regulatory family.</text>
</comment>
<dbReference type="Gene3D" id="1.10.10.10">
    <property type="entry name" value="Winged helix-like DNA-binding domain superfamily/Winged helix DNA-binding domain"/>
    <property type="match status" value="1"/>
</dbReference>
<dbReference type="CDD" id="cd08422">
    <property type="entry name" value="PBP2_CrgA_like"/>
    <property type="match status" value="1"/>
</dbReference>
<dbReference type="Proteomes" id="UP000186609">
    <property type="component" value="Chromosome"/>
</dbReference>
<evidence type="ECO:0000313" key="6">
    <source>
        <dbReference type="EMBL" id="APW36546.1"/>
    </source>
</evidence>
<dbReference type="KEGG" id="rhy:RD110_04430"/>
<dbReference type="InterPro" id="IPR036390">
    <property type="entry name" value="WH_DNA-bd_sf"/>
</dbReference>
<keyword evidence="4" id="KW-0804">Transcription</keyword>
<sequence>MESIKFAENLAMFVDVAQAGSFSAVARRKGLVASSVARQIDALESDLKVVLFTRSTRALVTTDAGELLLARAVKILHAMSDVRSEVASLDRSVQGLLRVACVPAFGRRHVVPHLGSLFAKHPGLSVELELTERAVDAVVERFDVVIRVGEQPDSSLVSRRIGSQRYIIGASPAYLERYGRPTHFHELSRHRLIDRQHSTSMRGWREIEGDGAWQPSQFALECDDCDARRLSAAQGLGIALMPNWAIGEDLAAGRLVALDLAGAPPQPESGIYLLRAAPRANSRTRAFTQHLIGSIGRSASWIQDAANAA</sequence>
<keyword evidence="2" id="KW-0805">Transcription regulation</keyword>
<feature type="domain" description="HTH lysR-type" evidence="5">
    <location>
        <begin position="10"/>
        <end position="62"/>
    </location>
</feature>
<evidence type="ECO:0000259" key="5">
    <source>
        <dbReference type="PROSITE" id="PS50931"/>
    </source>
</evidence>
<name>A0A1P8JS17_9BURK</name>